<sequence>MGILKLVVSFFSSNCVLDLEPPGKTLNLLEGLYVPSGLGTPWHPKNELEGLDGERDVWVSLLDLLPLFWSTESNYYSPNLIEFGLVCPFCIINFPLGHCFSSILPHI</sequence>
<keyword evidence="2" id="KW-1185">Reference proteome</keyword>
<gene>
    <name evidence="1" type="ORF">ATANTOWER_013641</name>
</gene>
<organism evidence="1 2">
    <name type="scientific">Ataeniobius toweri</name>
    <dbReference type="NCBI Taxonomy" id="208326"/>
    <lineage>
        <taxon>Eukaryota</taxon>
        <taxon>Metazoa</taxon>
        <taxon>Chordata</taxon>
        <taxon>Craniata</taxon>
        <taxon>Vertebrata</taxon>
        <taxon>Euteleostomi</taxon>
        <taxon>Actinopterygii</taxon>
        <taxon>Neopterygii</taxon>
        <taxon>Teleostei</taxon>
        <taxon>Neoteleostei</taxon>
        <taxon>Acanthomorphata</taxon>
        <taxon>Ovalentaria</taxon>
        <taxon>Atherinomorphae</taxon>
        <taxon>Cyprinodontiformes</taxon>
        <taxon>Goodeidae</taxon>
        <taxon>Ataeniobius</taxon>
    </lineage>
</organism>
<dbReference type="EMBL" id="JAHUTI010081539">
    <property type="protein sequence ID" value="MED6258878.1"/>
    <property type="molecule type" value="Genomic_DNA"/>
</dbReference>
<comment type="caution">
    <text evidence="1">The sequence shown here is derived from an EMBL/GenBank/DDBJ whole genome shotgun (WGS) entry which is preliminary data.</text>
</comment>
<reference evidence="1 2" key="1">
    <citation type="submission" date="2021-07" db="EMBL/GenBank/DDBJ databases">
        <authorList>
            <person name="Palmer J.M."/>
        </authorList>
    </citation>
    <scope>NUCLEOTIDE SEQUENCE [LARGE SCALE GENOMIC DNA]</scope>
    <source>
        <strain evidence="1 2">AT_MEX2019</strain>
        <tissue evidence="1">Muscle</tissue>
    </source>
</reference>
<name>A0ABU7C817_9TELE</name>
<dbReference type="Proteomes" id="UP001345963">
    <property type="component" value="Unassembled WGS sequence"/>
</dbReference>
<evidence type="ECO:0000313" key="2">
    <source>
        <dbReference type="Proteomes" id="UP001345963"/>
    </source>
</evidence>
<proteinExistence type="predicted"/>
<evidence type="ECO:0000313" key="1">
    <source>
        <dbReference type="EMBL" id="MED6258878.1"/>
    </source>
</evidence>
<accession>A0ABU7C817</accession>
<protein>
    <submittedName>
        <fullName evidence="1">Uncharacterized protein</fullName>
    </submittedName>
</protein>